<dbReference type="Proteomes" id="UP000230304">
    <property type="component" value="Unassembled WGS sequence"/>
</dbReference>
<keyword evidence="1" id="KW-1133">Transmembrane helix</keyword>
<protein>
    <submittedName>
        <fullName evidence="2">Uncharacterized protein</fullName>
    </submittedName>
</protein>
<name>A0A2M7D7Z8_9BACT</name>
<evidence type="ECO:0000313" key="3">
    <source>
        <dbReference type="Proteomes" id="UP000230304"/>
    </source>
</evidence>
<gene>
    <name evidence="2" type="ORF">COS26_01680</name>
</gene>
<accession>A0A2M7D7Z8</accession>
<proteinExistence type="predicted"/>
<keyword evidence="1" id="KW-0812">Transmembrane</keyword>
<reference evidence="3" key="1">
    <citation type="submission" date="2017-09" db="EMBL/GenBank/DDBJ databases">
        <title>Depth-based differentiation of microbial function through sediment-hosted aquifers and enrichment of novel symbionts in the deep terrestrial subsurface.</title>
        <authorList>
            <person name="Probst A.J."/>
            <person name="Ladd B."/>
            <person name="Jarett J.K."/>
            <person name="Geller-Mcgrath D.E."/>
            <person name="Sieber C.M.K."/>
            <person name="Emerson J.B."/>
            <person name="Anantharaman K."/>
            <person name="Thomas B.C."/>
            <person name="Malmstrom R."/>
            <person name="Stieglmeier M."/>
            <person name="Klingl A."/>
            <person name="Woyke T."/>
            <person name="Ryan C.M."/>
            <person name="Banfield J.F."/>
        </authorList>
    </citation>
    <scope>NUCLEOTIDE SEQUENCE [LARGE SCALE GENOMIC DNA]</scope>
</reference>
<evidence type="ECO:0000313" key="2">
    <source>
        <dbReference type="EMBL" id="PIV42759.1"/>
    </source>
</evidence>
<organism evidence="2 3">
    <name type="scientific">Candidatus Nealsonbacteria bacterium CG02_land_8_20_14_3_00_40_11</name>
    <dbReference type="NCBI Taxonomy" id="1974700"/>
    <lineage>
        <taxon>Bacteria</taxon>
        <taxon>Candidatus Nealsoniibacteriota</taxon>
    </lineage>
</organism>
<feature type="transmembrane region" description="Helical" evidence="1">
    <location>
        <begin position="21"/>
        <end position="40"/>
    </location>
</feature>
<comment type="caution">
    <text evidence="2">The sequence shown here is derived from an EMBL/GenBank/DDBJ whole genome shotgun (WGS) entry which is preliminary data.</text>
</comment>
<sequence>MKKIWRKFKTIWGWFGEEKNHNVLTFIIALIAVILAFPYFSKQINNIQIKIDSIESSLQQLYQHYDREIITCDQIKDGAKTTDDGTLLTIYLKNKAISNSVNVWWGEMYLSPTDYSVTDNILVIHFVPQTPDVIIDSCNLIPIVAVYVENNQ</sequence>
<keyword evidence="1" id="KW-0472">Membrane</keyword>
<dbReference type="AlphaFoldDB" id="A0A2M7D7Z8"/>
<dbReference type="EMBL" id="PEUA01000038">
    <property type="protein sequence ID" value="PIV42759.1"/>
    <property type="molecule type" value="Genomic_DNA"/>
</dbReference>
<evidence type="ECO:0000256" key="1">
    <source>
        <dbReference type="SAM" id="Phobius"/>
    </source>
</evidence>